<comment type="catalytic activity">
    <reaction evidence="1">
        <text>Hydrolysis of DNA containing ring-opened 7-methylguanine residues, releasing 2,6-diamino-4-hydroxy-5-(N-methyl)formamidopyrimidine.</text>
        <dbReference type="EC" id="3.2.2.23"/>
    </reaction>
</comment>
<dbReference type="GO" id="GO:0006284">
    <property type="term" value="P:base-excision repair"/>
    <property type="evidence" value="ECO:0007669"/>
    <property type="project" value="InterPro"/>
</dbReference>
<dbReference type="PANTHER" id="PTHR22993:SF9">
    <property type="entry name" value="FORMAMIDOPYRIMIDINE-DNA GLYCOSYLASE"/>
    <property type="match status" value="1"/>
</dbReference>
<evidence type="ECO:0000256" key="10">
    <source>
        <dbReference type="SAM" id="MobiDB-lite"/>
    </source>
</evidence>
<dbReference type="Gene3D" id="1.10.8.50">
    <property type="match status" value="1"/>
</dbReference>
<dbReference type="GO" id="GO:0003906">
    <property type="term" value="F:DNA-(apurinic or apyrimidinic site) endonuclease activity"/>
    <property type="evidence" value="ECO:0007669"/>
    <property type="project" value="InterPro"/>
</dbReference>
<keyword evidence="5" id="KW-0238">DNA-binding</keyword>
<organism evidence="12 13">
    <name type="scientific">Cylindrotheca closterium</name>
    <dbReference type="NCBI Taxonomy" id="2856"/>
    <lineage>
        <taxon>Eukaryota</taxon>
        <taxon>Sar</taxon>
        <taxon>Stramenopiles</taxon>
        <taxon>Ochrophyta</taxon>
        <taxon>Bacillariophyta</taxon>
        <taxon>Bacillariophyceae</taxon>
        <taxon>Bacillariophycidae</taxon>
        <taxon>Bacillariales</taxon>
        <taxon>Bacillariaceae</taxon>
        <taxon>Cylindrotheca</taxon>
    </lineage>
</organism>
<evidence type="ECO:0000256" key="3">
    <source>
        <dbReference type="ARBA" id="ARBA00022763"/>
    </source>
</evidence>
<evidence type="ECO:0000256" key="7">
    <source>
        <dbReference type="ARBA" id="ARBA00023239"/>
    </source>
</evidence>
<keyword evidence="9" id="KW-0326">Glycosidase</keyword>
<dbReference type="AlphaFoldDB" id="A0AAD2FDH4"/>
<dbReference type="PANTHER" id="PTHR22993">
    <property type="entry name" value="FORMAMIDOPYRIMIDINE-DNA GLYCOSYLASE"/>
    <property type="match status" value="1"/>
</dbReference>
<keyword evidence="4" id="KW-0378">Hydrolase</keyword>
<evidence type="ECO:0000256" key="8">
    <source>
        <dbReference type="ARBA" id="ARBA00023268"/>
    </source>
</evidence>
<dbReference type="GO" id="GO:0003684">
    <property type="term" value="F:damaged DNA binding"/>
    <property type="evidence" value="ECO:0007669"/>
    <property type="project" value="InterPro"/>
</dbReference>
<dbReference type="InterPro" id="IPR012319">
    <property type="entry name" value="FPG_cat"/>
</dbReference>
<evidence type="ECO:0000256" key="9">
    <source>
        <dbReference type="ARBA" id="ARBA00023295"/>
    </source>
</evidence>
<dbReference type="GO" id="GO:0008270">
    <property type="term" value="F:zinc ion binding"/>
    <property type="evidence" value="ECO:0007669"/>
    <property type="project" value="InterPro"/>
</dbReference>
<accession>A0AAD2FDH4</accession>
<dbReference type="SUPFAM" id="SSF46946">
    <property type="entry name" value="S13-like H2TH domain"/>
    <property type="match status" value="1"/>
</dbReference>
<feature type="compositionally biased region" description="Basic and acidic residues" evidence="10">
    <location>
        <begin position="291"/>
        <end position="321"/>
    </location>
</feature>
<dbReference type="EMBL" id="CAKOGP040000113">
    <property type="protein sequence ID" value="CAJ1930505.1"/>
    <property type="molecule type" value="Genomic_DNA"/>
</dbReference>
<keyword evidence="8" id="KW-0511">Multifunctional enzyme</keyword>
<evidence type="ECO:0000256" key="4">
    <source>
        <dbReference type="ARBA" id="ARBA00022801"/>
    </source>
</evidence>
<dbReference type="SUPFAM" id="SSF81624">
    <property type="entry name" value="N-terminal domain of MutM-like DNA repair proteins"/>
    <property type="match status" value="1"/>
</dbReference>
<keyword evidence="6" id="KW-0234">DNA repair</keyword>
<comment type="caution">
    <text evidence="12">The sequence shown here is derived from an EMBL/GenBank/DDBJ whole genome shotgun (WGS) entry which is preliminary data.</text>
</comment>
<sequence>MPELPEVENFRQLLLPLVSETTALQLTRGSLEKQPPRNFLSDDEIQKINKGKYCVSAARRKGKQLCLLLKNKSSTSYLFVHMGMTGRIATQGNIPKLKELSAKAEYPPPSTYLSFSAGDYEVSFSDPRKFGHVLLKESMEEFEELAPDALNEAVGKRTWILAKLSDQSIGIKALILDQKRCVSGVGNWVADEVLYQIQMHPDQAYLTTDEAANLLDTLLNILQFAVKALKENKEFPYEWLFHYRWNKKKPTKDQKGRSVTYLTSGGRTSAIVASIQKKISRKRTIVYKQKQGKDKEARSSESIKKEATAKEKGPNKTTDKISKKKGGSTKRKSSQVVAVAEERSQETNLRRSSRLRAT</sequence>
<proteinExistence type="inferred from homology"/>
<gene>
    <name evidence="12" type="ORF">CYCCA115_LOCUS1963</name>
</gene>
<feature type="compositionally biased region" description="Basic residues" evidence="10">
    <location>
        <begin position="322"/>
        <end position="333"/>
    </location>
</feature>
<evidence type="ECO:0000313" key="13">
    <source>
        <dbReference type="Proteomes" id="UP001295423"/>
    </source>
</evidence>
<evidence type="ECO:0000256" key="5">
    <source>
        <dbReference type="ARBA" id="ARBA00023125"/>
    </source>
</evidence>
<keyword evidence="13" id="KW-1185">Reference proteome</keyword>
<dbReference type="InterPro" id="IPR035937">
    <property type="entry name" value="FPG_N"/>
</dbReference>
<evidence type="ECO:0000313" key="12">
    <source>
        <dbReference type="EMBL" id="CAJ1930505.1"/>
    </source>
</evidence>
<evidence type="ECO:0000256" key="6">
    <source>
        <dbReference type="ARBA" id="ARBA00023204"/>
    </source>
</evidence>
<name>A0AAD2FDH4_9STRA</name>
<dbReference type="InterPro" id="IPR015886">
    <property type="entry name" value="H2TH_FPG"/>
</dbReference>
<dbReference type="SMART" id="SM00898">
    <property type="entry name" value="Fapy_DNA_glyco"/>
    <property type="match status" value="1"/>
</dbReference>
<dbReference type="InterPro" id="IPR010979">
    <property type="entry name" value="Ribosomal_uS13-like_H2TH"/>
</dbReference>
<reference evidence="12" key="1">
    <citation type="submission" date="2023-08" db="EMBL/GenBank/DDBJ databases">
        <authorList>
            <person name="Audoor S."/>
            <person name="Bilcke G."/>
        </authorList>
    </citation>
    <scope>NUCLEOTIDE SEQUENCE</scope>
</reference>
<keyword evidence="7" id="KW-0456">Lyase</keyword>
<evidence type="ECO:0000259" key="11">
    <source>
        <dbReference type="PROSITE" id="PS51068"/>
    </source>
</evidence>
<dbReference type="GO" id="GO:0005634">
    <property type="term" value="C:nucleus"/>
    <property type="evidence" value="ECO:0007669"/>
    <property type="project" value="TreeGrafter"/>
</dbReference>
<dbReference type="Pfam" id="PF06831">
    <property type="entry name" value="H2TH"/>
    <property type="match status" value="1"/>
</dbReference>
<dbReference type="GO" id="GO:0016829">
    <property type="term" value="F:lyase activity"/>
    <property type="evidence" value="ECO:0007669"/>
    <property type="project" value="UniProtKB-KW"/>
</dbReference>
<feature type="compositionally biased region" description="Basic and acidic residues" evidence="10">
    <location>
        <begin position="340"/>
        <end position="349"/>
    </location>
</feature>
<dbReference type="GO" id="GO:0008534">
    <property type="term" value="F:oxidized purine nucleobase lesion DNA N-glycosylase activity"/>
    <property type="evidence" value="ECO:0007669"/>
    <property type="project" value="UniProtKB-EC"/>
</dbReference>
<evidence type="ECO:0000256" key="1">
    <source>
        <dbReference type="ARBA" id="ARBA00001668"/>
    </source>
</evidence>
<dbReference type="SMART" id="SM01232">
    <property type="entry name" value="H2TH"/>
    <property type="match status" value="1"/>
</dbReference>
<evidence type="ECO:0000256" key="2">
    <source>
        <dbReference type="ARBA" id="ARBA00009409"/>
    </source>
</evidence>
<feature type="domain" description="Formamidopyrimidine-DNA glycosylase catalytic" evidence="11">
    <location>
        <begin position="2"/>
        <end position="131"/>
    </location>
</feature>
<comment type="similarity">
    <text evidence="2">Belongs to the FPG family.</text>
</comment>
<feature type="region of interest" description="Disordered" evidence="10">
    <location>
        <begin position="287"/>
        <end position="358"/>
    </location>
</feature>
<keyword evidence="3" id="KW-0227">DNA damage</keyword>
<protein>
    <recommendedName>
        <fullName evidence="11">Formamidopyrimidine-DNA glycosylase catalytic domain-containing protein</fullName>
    </recommendedName>
</protein>
<dbReference type="Pfam" id="PF01149">
    <property type="entry name" value="Fapy_DNA_glyco"/>
    <property type="match status" value="1"/>
</dbReference>
<dbReference type="PROSITE" id="PS51068">
    <property type="entry name" value="FPG_CAT"/>
    <property type="match status" value="1"/>
</dbReference>
<dbReference type="Gene3D" id="3.20.190.10">
    <property type="entry name" value="MutM-like, N-terminal"/>
    <property type="match status" value="1"/>
</dbReference>
<dbReference type="Proteomes" id="UP001295423">
    <property type="component" value="Unassembled WGS sequence"/>
</dbReference>